<accession>A0A1E4R7W8</accession>
<protein>
    <submittedName>
        <fullName evidence="1">Uncharacterized protein</fullName>
    </submittedName>
</protein>
<proteinExistence type="predicted"/>
<sequence length="219" mass="25364">MFIKKLFTLWFLLSIIVCGGFFFFANVPIQYAEKSNVSLSQPSNDELLGYMQHYQFLMSDIAMALQKESFIFYLDYGVLPNGKIELLVSIPEKIDQLSKQKIEEMMLNCILKNDLNPISFQMTLKNLSDPAATNSIRLSYNDVMAHLFEAMTAQRVGAFSIDYTISSENVHIIINLTEEKDEVIQMEARQVAEDIIKHHQFELQQFHIEIQNKIFAYDK</sequence>
<dbReference type="Proteomes" id="UP000094784">
    <property type="component" value="Unassembled WGS sequence"/>
</dbReference>
<comment type="caution">
    <text evidence="1">The sequence shown here is derived from an EMBL/GenBank/DDBJ whole genome shotgun (WGS) entry which is preliminary data.</text>
</comment>
<dbReference type="OrthoDB" id="2739754at2"/>
<name>A0A1E4R7W8_9BACI</name>
<dbReference type="RefSeq" id="WP_069481566.1">
    <property type="nucleotide sequence ID" value="NZ_KV766182.1"/>
</dbReference>
<gene>
    <name evidence="1" type="ORF">BG258_12080</name>
</gene>
<dbReference type="EMBL" id="MECQ01000001">
    <property type="protein sequence ID" value="ODV56577.1"/>
    <property type="molecule type" value="Genomic_DNA"/>
</dbReference>
<dbReference type="AlphaFoldDB" id="A0A1E4R7W8"/>
<evidence type="ECO:0000313" key="2">
    <source>
        <dbReference type="Proteomes" id="UP000094784"/>
    </source>
</evidence>
<organism evidence="1 2">
    <name type="scientific">Lysinibacillus fusiformis</name>
    <dbReference type="NCBI Taxonomy" id="28031"/>
    <lineage>
        <taxon>Bacteria</taxon>
        <taxon>Bacillati</taxon>
        <taxon>Bacillota</taxon>
        <taxon>Bacilli</taxon>
        <taxon>Bacillales</taxon>
        <taxon>Bacillaceae</taxon>
        <taxon>Lysinibacillus</taxon>
    </lineage>
</organism>
<reference evidence="1 2" key="1">
    <citation type="submission" date="2016-09" db="EMBL/GenBank/DDBJ databases">
        <title>Draft genome sequence of the soil isolate, Lysinibacillus fusiformis M5, a potential hypoxanthine producer.</title>
        <authorList>
            <person name="Gallegos-Monterrosa R."/>
            <person name="Maroti G."/>
            <person name="Balint B."/>
            <person name="Kovacs A.T."/>
        </authorList>
    </citation>
    <scope>NUCLEOTIDE SEQUENCE [LARGE SCALE GENOMIC DNA]</scope>
    <source>
        <strain evidence="1 2">M5</strain>
    </source>
</reference>
<evidence type="ECO:0000313" key="1">
    <source>
        <dbReference type="EMBL" id="ODV56577.1"/>
    </source>
</evidence>